<gene>
    <name evidence="2" type="ORF">F7310_08025</name>
</gene>
<dbReference type="EMBL" id="CP016796">
    <property type="protein sequence ID" value="API87314.1"/>
    <property type="molecule type" value="Genomic_DNA"/>
</dbReference>
<evidence type="ECO:0000313" key="3">
    <source>
        <dbReference type="Proteomes" id="UP000184222"/>
    </source>
</evidence>
<dbReference type="Proteomes" id="UP000184222">
    <property type="component" value="Chromosome"/>
</dbReference>
<evidence type="ECO:0000259" key="1">
    <source>
        <dbReference type="Pfam" id="PF10620"/>
    </source>
</evidence>
<dbReference type="CDD" id="cd05403">
    <property type="entry name" value="NT_KNTase_like"/>
    <property type="match status" value="1"/>
</dbReference>
<dbReference type="AlphaFoldDB" id="A0A1L4BU16"/>
<sequence length="221" mass="25193">MGFTCDGADIKQLESLLDRHNIAYVKPNATFKLDDFYKNNLGIVKAWVGNSYPLIVARQDNVQNGIKLAVSTLEKSHKIKAAMLFESTDIIKIQLPPTLREISEYFGWQTKAFDQNEIYVYGSYAISYLTKKELFTETSDIDMLLIYGGQTLFFLKGLLESLQTCLSCKVDIEIRFNNIGDINLRELISDKTNDLICKTKSSICVINKAKLYELEPTLYEN</sequence>
<proteinExistence type="predicted"/>
<dbReference type="InterPro" id="IPR049180">
    <property type="entry name" value="MdcG_C"/>
</dbReference>
<dbReference type="Pfam" id="PF10620">
    <property type="entry name" value="MdcG"/>
    <property type="match status" value="1"/>
</dbReference>
<dbReference type="InterPro" id="IPR043519">
    <property type="entry name" value="NT_sf"/>
</dbReference>
<dbReference type="RefSeq" id="WP_072713096.1">
    <property type="nucleotide sequence ID" value="NZ_CP016796.1"/>
</dbReference>
<keyword evidence="3" id="KW-1185">Reference proteome</keyword>
<protein>
    <recommendedName>
        <fullName evidence="1">Phosphoribosyl-dephospho-CoA transferase MdcG C-terminal domain-containing protein</fullName>
    </recommendedName>
</protein>
<evidence type="ECO:0000313" key="2">
    <source>
        <dbReference type="EMBL" id="API87314.1"/>
    </source>
</evidence>
<dbReference type="OrthoDB" id="6688333at2"/>
<feature type="domain" description="Phosphoribosyl-dephospho-CoA transferase MdcG C-terminal" evidence="1">
    <location>
        <begin position="116"/>
        <end position="207"/>
    </location>
</feature>
<dbReference type="Gene3D" id="3.30.460.10">
    <property type="entry name" value="Beta Polymerase, domain 2"/>
    <property type="match status" value="1"/>
</dbReference>
<name>A0A1L4BU16_9GAMM</name>
<organism evidence="2 3">
    <name type="scientific">Francisella uliginis</name>
    <dbReference type="NCBI Taxonomy" id="573570"/>
    <lineage>
        <taxon>Bacteria</taxon>
        <taxon>Pseudomonadati</taxon>
        <taxon>Pseudomonadota</taxon>
        <taxon>Gammaproteobacteria</taxon>
        <taxon>Thiotrichales</taxon>
        <taxon>Francisellaceae</taxon>
        <taxon>Francisella</taxon>
    </lineage>
</organism>
<dbReference type="SUPFAM" id="SSF81301">
    <property type="entry name" value="Nucleotidyltransferase"/>
    <property type="match status" value="1"/>
</dbReference>
<dbReference type="KEGG" id="frx:F7310_08025"/>
<accession>A0A1L4BU16</accession>
<reference evidence="2 3" key="1">
    <citation type="journal article" date="2016" name="Appl. Environ. Microbiol.">
        <title>Whole genome relationships among Francisella bacteria of diverse origin define new species and provide specific regions for detection.</title>
        <authorList>
            <person name="Challacombe J.F."/>
            <person name="Petersen J.M."/>
            <person name="Gallegos-Graves V."/>
            <person name="Hodge D."/>
            <person name="Pillai S."/>
            <person name="Kuske C.R."/>
        </authorList>
    </citation>
    <scope>NUCLEOTIDE SEQUENCE [LARGE SCALE GENOMIC DNA]</scope>
    <source>
        <strain evidence="3">TX07-7310</strain>
    </source>
</reference>
<dbReference type="STRING" id="573570.F7310_08025"/>